<feature type="domain" description="Peptidase M10 metallopeptidase" evidence="5">
    <location>
        <begin position="164"/>
        <end position="207"/>
    </location>
</feature>
<dbReference type="GO" id="GO:0006508">
    <property type="term" value="P:proteolysis"/>
    <property type="evidence" value="ECO:0007669"/>
    <property type="project" value="UniProtKB-KW"/>
</dbReference>
<dbReference type="KEGG" id="serj:SGUI_2163"/>
<gene>
    <name evidence="6" type="ORF">SGUI_2163</name>
</gene>
<reference evidence="6 7" key="1">
    <citation type="submission" date="2016-03" db="EMBL/GenBank/DDBJ databases">
        <title>Shallow-sea hydrothermal system.</title>
        <authorList>
            <person name="Tang K."/>
        </authorList>
    </citation>
    <scope>NUCLEOTIDE SEQUENCE [LARGE SCALE GENOMIC DNA]</scope>
    <source>
        <strain evidence="6 7">JLT9</strain>
    </source>
</reference>
<keyword evidence="2" id="KW-0479">Metal-binding</keyword>
<dbReference type="Gene3D" id="3.40.390.10">
    <property type="entry name" value="Collagenase (Catalytic Domain)"/>
    <property type="match status" value="1"/>
</dbReference>
<evidence type="ECO:0000256" key="3">
    <source>
        <dbReference type="ARBA" id="ARBA00022801"/>
    </source>
</evidence>
<dbReference type="InterPro" id="IPR001818">
    <property type="entry name" value="Pept_M10_metallopeptidase"/>
</dbReference>
<keyword evidence="4" id="KW-0862">Zinc</keyword>
<evidence type="ECO:0000256" key="2">
    <source>
        <dbReference type="ARBA" id="ARBA00022723"/>
    </source>
</evidence>
<accession>A0A1B1NDP2</accession>
<name>A0A1B1NDP2_9MICO</name>
<organism evidence="6 7">
    <name type="scientific">Serinicoccus hydrothermalis</name>
    <dbReference type="NCBI Taxonomy" id="1758689"/>
    <lineage>
        <taxon>Bacteria</taxon>
        <taxon>Bacillati</taxon>
        <taxon>Actinomycetota</taxon>
        <taxon>Actinomycetes</taxon>
        <taxon>Micrococcales</taxon>
        <taxon>Ornithinimicrobiaceae</taxon>
        <taxon>Serinicoccus</taxon>
    </lineage>
</organism>
<dbReference type="InterPro" id="IPR024079">
    <property type="entry name" value="MetalloPept_cat_dom_sf"/>
</dbReference>
<evidence type="ECO:0000256" key="1">
    <source>
        <dbReference type="ARBA" id="ARBA00022670"/>
    </source>
</evidence>
<dbReference type="Proteomes" id="UP000092482">
    <property type="component" value="Chromosome"/>
</dbReference>
<dbReference type="SUPFAM" id="SSF55486">
    <property type="entry name" value="Metalloproteases ('zincins'), catalytic domain"/>
    <property type="match status" value="1"/>
</dbReference>
<evidence type="ECO:0000259" key="5">
    <source>
        <dbReference type="Pfam" id="PF00413"/>
    </source>
</evidence>
<dbReference type="GO" id="GO:0004222">
    <property type="term" value="F:metalloendopeptidase activity"/>
    <property type="evidence" value="ECO:0007669"/>
    <property type="project" value="InterPro"/>
</dbReference>
<evidence type="ECO:0000256" key="4">
    <source>
        <dbReference type="ARBA" id="ARBA00022833"/>
    </source>
</evidence>
<dbReference type="GO" id="GO:0031012">
    <property type="term" value="C:extracellular matrix"/>
    <property type="evidence" value="ECO:0007669"/>
    <property type="project" value="InterPro"/>
</dbReference>
<dbReference type="AlphaFoldDB" id="A0A1B1NDP2"/>
<sequence>MGLVISLVVYVSPALDFGNVRRTVSSHSSAGVPGSGGDGYTFMQVTEDGQPVTWECEALIEVQVNPQGAPEGYADLIADAVAQVDEVSGFGFELIGETDDREFTGRGRGPVLIGWADETEVPELAGPTAGLGGASYVIGPGGGARSVGGMVVLDTEQRGGWLGGLDDETVLVHELIHVLGLGHSADPSQLMAAENSGQDELGEGDLAGLAALDEAACG</sequence>
<dbReference type="GO" id="GO:0008270">
    <property type="term" value="F:zinc ion binding"/>
    <property type="evidence" value="ECO:0007669"/>
    <property type="project" value="InterPro"/>
</dbReference>
<dbReference type="Pfam" id="PF00413">
    <property type="entry name" value="Peptidase_M10"/>
    <property type="match status" value="1"/>
</dbReference>
<dbReference type="STRING" id="1758689.SGUI_2163"/>
<dbReference type="EMBL" id="CP014989">
    <property type="protein sequence ID" value="ANS79559.1"/>
    <property type="molecule type" value="Genomic_DNA"/>
</dbReference>
<protein>
    <recommendedName>
        <fullName evidence="5">Peptidase M10 metallopeptidase domain-containing protein</fullName>
    </recommendedName>
</protein>
<keyword evidence="3" id="KW-0378">Hydrolase</keyword>
<proteinExistence type="predicted"/>
<evidence type="ECO:0000313" key="6">
    <source>
        <dbReference type="EMBL" id="ANS79559.1"/>
    </source>
</evidence>
<keyword evidence="7" id="KW-1185">Reference proteome</keyword>
<evidence type="ECO:0000313" key="7">
    <source>
        <dbReference type="Proteomes" id="UP000092482"/>
    </source>
</evidence>
<keyword evidence="1" id="KW-0645">Protease</keyword>